<dbReference type="EMBL" id="VIEB01000742">
    <property type="protein sequence ID" value="TQD82029.1"/>
    <property type="molecule type" value="Genomic_DNA"/>
</dbReference>
<reference evidence="2 3" key="1">
    <citation type="journal article" date="2019" name="G3 (Bethesda)">
        <title>Sequencing of a Wild Apple (Malus baccata) Genome Unravels the Differences Between Cultivated and Wild Apple Species Regarding Disease Resistance and Cold Tolerance.</title>
        <authorList>
            <person name="Chen X."/>
        </authorList>
    </citation>
    <scope>NUCLEOTIDE SEQUENCE [LARGE SCALE GENOMIC DNA]</scope>
    <source>
        <strain evidence="3">cv. Shandingzi</strain>
        <tissue evidence="2">Leaves</tissue>
    </source>
</reference>
<proteinExistence type="predicted"/>
<comment type="caution">
    <text evidence="2">The sequence shown here is derived from an EMBL/GenBank/DDBJ whole genome shotgun (WGS) entry which is preliminary data.</text>
</comment>
<feature type="chain" id="PRO_5021834389" description="Secreted protein" evidence="1">
    <location>
        <begin position="19"/>
        <end position="58"/>
    </location>
</feature>
<gene>
    <name evidence="2" type="ORF">C1H46_032428</name>
</gene>
<evidence type="ECO:0008006" key="4">
    <source>
        <dbReference type="Google" id="ProtNLM"/>
    </source>
</evidence>
<feature type="signal peptide" evidence="1">
    <location>
        <begin position="1"/>
        <end position="18"/>
    </location>
</feature>
<evidence type="ECO:0000313" key="2">
    <source>
        <dbReference type="EMBL" id="TQD82029.1"/>
    </source>
</evidence>
<protein>
    <recommendedName>
        <fullName evidence="4">Secreted protein</fullName>
    </recommendedName>
</protein>
<dbReference type="Proteomes" id="UP000315295">
    <property type="component" value="Unassembled WGS sequence"/>
</dbReference>
<evidence type="ECO:0000256" key="1">
    <source>
        <dbReference type="SAM" id="SignalP"/>
    </source>
</evidence>
<accession>A0A540L6Q8</accession>
<keyword evidence="3" id="KW-1185">Reference proteome</keyword>
<dbReference type="AlphaFoldDB" id="A0A540L6Q8"/>
<evidence type="ECO:0000313" key="3">
    <source>
        <dbReference type="Proteomes" id="UP000315295"/>
    </source>
</evidence>
<name>A0A540L6Q8_MALBA</name>
<keyword evidence="1" id="KW-0732">Signal</keyword>
<sequence length="58" mass="6313">MIIISIGVFFGLFGFGFGQCCSSSPMESFAMPHWGNCRLTSVGEFRQSPSVHPEEPAT</sequence>
<organism evidence="2 3">
    <name type="scientific">Malus baccata</name>
    <name type="common">Siberian crab apple</name>
    <name type="synonym">Pyrus baccata</name>
    <dbReference type="NCBI Taxonomy" id="106549"/>
    <lineage>
        <taxon>Eukaryota</taxon>
        <taxon>Viridiplantae</taxon>
        <taxon>Streptophyta</taxon>
        <taxon>Embryophyta</taxon>
        <taxon>Tracheophyta</taxon>
        <taxon>Spermatophyta</taxon>
        <taxon>Magnoliopsida</taxon>
        <taxon>eudicotyledons</taxon>
        <taxon>Gunneridae</taxon>
        <taxon>Pentapetalae</taxon>
        <taxon>rosids</taxon>
        <taxon>fabids</taxon>
        <taxon>Rosales</taxon>
        <taxon>Rosaceae</taxon>
        <taxon>Amygdaloideae</taxon>
        <taxon>Maleae</taxon>
        <taxon>Malus</taxon>
    </lineage>
</organism>